<dbReference type="GO" id="GO:0015667">
    <property type="term" value="F:site-specific DNA-methyltransferase (cytosine-N4-specific) activity"/>
    <property type="evidence" value="ECO:0007669"/>
    <property type="project" value="UniProtKB-EC"/>
</dbReference>
<protein>
    <recommendedName>
        <fullName evidence="8">Methyltransferase</fullName>
        <ecNumber evidence="8">2.1.1.-</ecNumber>
    </recommendedName>
</protein>
<dbReference type="SUPFAM" id="SSF53335">
    <property type="entry name" value="S-adenosyl-L-methionine-dependent methyltransferases"/>
    <property type="match status" value="1"/>
</dbReference>
<dbReference type="InterPro" id="IPR002941">
    <property type="entry name" value="DNA_methylase_N4/N6"/>
</dbReference>
<evidence type="ECO:0000313" key="10">
    <source>
        <dbReference type="EMBL" id="KAA0257560.1"/>
    </source>
</evidence>
<dbReference type="GO" id="GO:0032259">
    <property type="term" value="P:methylation"/>
    <property type="evidence" value="ECO:0007669"/>
    <property type="project" value="UniProtKB-KW"/>
</dbReference>
<dbReference type="PRINTS" id="PR00508">
    <property type="entry name" value="S21N4MTFRASE"/>
</dbReference>
<sequence>MKTYFQTENGKFIIEDFFKLYDTYLSKHYKNKFQLILTSPPFPLNAKKQYGNYQGDEYKNWFIQLAPLFSNLLKEDGSIVIELGNAWEPGRPVQSTLHLECLLNFVHHEEAGLRLIQEFIVYNPSRLPSPAQWVTVNRIRTIDSYTHIWWIAKSDFPKADNRKVLRPYSKSMKSLLAKKKYNAGKRPSEHNIGKKSFLKNNGGSIAHNFFELEPLDEKREVRLPHNVLSFSNTNSNDFFLKTCRERGITPHPARMHKGIVEFFIEFLTDEDDLILDPFAGSNTTGYCAEKMNRRWISCEINEKYAEQAKIRFEDPLLNNRILQEL</sequence>
<evidence type="ECO:0000256" key="8">
    <source>
        <dbReference type="RuleBase" id="RU362026"/>
    </source>
</evidence>
<dbReference type="InterPro" id="IPR001091">
    <property type="entry name" value="RM_Methyltransferase"/>
</dbReference>
<dbReference type="AlphaFoldDB" id="A0A5A8F287"/>
<keyword evidence="11" id="KW-1185">Reference proteome</keyword>
<dbReference type="InterPro" id="IPR017985">
    <property type="entry name" value="MeTrfase_CN4_CS"/>
</dbReference>
<dbReference type="Gene3D" id="3.40.50.150">
    <property type="entry name" value="Vaccinia Virus protein VP39"/>
    <property type="match status" value="1"/>
</dbReference>
<evidence type="ECO:0000256" key="2">
    <source>
        <dbReference type="ARBA" id="ARBA00022603"/>
    </source>
</evidence>
<gene>
    <name evidence="10" type="ORF">FHQ18_09465</name>
</gene>
<evidence type="ECO:0000256" key="4">
    <source>
        <dbReference type="ARBA" id="ARBA00022691"/>
    </source>
</evidence>
<evidence type="ECO:0000256" key="7">
    <source>
        <dbReference type="ARBA" id="ARBA00049120"/>
    </source>
</evidence>
<dbReference type="Proteomes" id="UP000322876">
    <property type="component" value="Unassembled WGS sequence"/>
</dbReference>
<reference evidence="10 11" key="1">
    <citation type="submission" date="2019-06" db="EMBL/GenBank/DDBJ databases">
        <title>Genomic insights into carbon and energy metabolism of Deferribacter autotrophicus revealed new metabolic traits in the phylum Deferribacteres.</title>
        <authorList>
            <person name="Slobodkin A.I."/>
            <person name="Slobodkina G.B."/>
            <person name="Allioux M."/>
            <person name="Alain K."/>
            <person name="Jebbar M."/>
            <person name="Shadrin V."/>
            <person name="Kublanov I.V."/>
            <person name="Toshchakov S.V."/>
            <person name="Bonch-Osmolovskaya E.A."/>
        </authorList>
    </citation>
    <scope>NUCLEOTIDE SEQUENCE [LARGE SCALE GENOMIC DNA]</scope>
    <source>
        <strain evidence="10 11">SL50</strain>
    </source>
</reference>
<dbReference type="PROSITE" id="PS00093">
    <property type="entry name" value="N4_MTASE"/>
    <property type="match status" value="1"/>
</dbReference>
<dbReference type="GO" id="GO:0003677">
    <property type="term" value="F:DNA binding"/>
    <property type="evidence" value="ECO:0007669"/>
    <property type="project" value="UniProtKB-KW"/>
</dbReference>
<dbReference type="GO" id="GO:0008170">
    <property type="term" value="F:N-methyltransferase activity"/>
    <property type="evidence" value="ECO:0007669"/>
    <property type="project" value="InterPro"/>
</dbReference>
<dbReference type="OrthoDB" id="9800801at2"/>
<keyword evidence="6" id="KW-0238">DNA-binding</keyword>
<evidence type="ECO:0000256" key="5">
    <source>
        <dbReference type="ARBA" id="ARBA00022747"/>
    </source>
</evidence>
<feature type="domain" description="DNA methylase N-4/N-6" evidence="9">
    <location>
        <begin position="34"/>
        <end position="309"/>
    </location>
</feature>
<organism evidence="10 11">
    <name type="scientific">Deferribacter autotrophicus</name>
    <dbReference type="NCBI Taxonomy" id="500465"/>
    <lineage>
        <taxon>Bacteria</taxon>
        <taxon>Pseudomonadati</taxon>
        <taxon>Deferribacterota</taxon>
        <taxon>Deferribacteres</taxon>
        <taxon>Deferribacterales</taxon>
        <taxon>Deferribacteraceae</taxon>
        <taxon>Deferribacter</taxon>
    </lineage>
</organism>
<dbReference type="RefSeq" id="WP_149266941.1">
    <property type="nucleotide sequence ID" value="NZ_VFJB01000007.1"/>
</dbReference>
<name>A0A5A8F287_9BACT</name>
<dbReference type="EMBL" id="VFJB01000007">
    <property type="protein sequence ID" value="KAA0257560.1"/>
    <property type="molecule type" value="Genomic_DNA"/>
</dbReference>
<keyword evidence="5" id="KW-0680">Restriction system</keyword>
<keyword evidence="2 10" id="KW-0489">Methyltransferase</keyword>
<dbReference type="InterPro" id="IPR029063">
    <property type="entry name" value="SAM-dependent_MTases_sf"/>
</dbReference>
<accession>A0A5A8F287</accession>
<dbReference type="Pfam" id="PF01555">
    <property type="entry name" value="N6_N4_Mtase"/>
    <property type="match status" value="1"/>
</dbReference>
<keyword evidence="3 10" id="KW-0808">Transferase</keyword>
<comment type="similarity">
    <text evidence="1">Belongs to the N(4)/N(6)-methyltransferase family. N(4) subfamily.</text>
</comment>
<evidence type="ECO:0000313" key="11">
    <source>
        <dbReference type="Proteomes" id="UP000322876"/>
    </source>
</evidence>
<comment type="catalytic activity">
    <reaction evidence="7">
        <text>a 2'-deoxycytidine in DNA + S-adenosyl-L-methionine = an N(4)-methyl-2'-deoxycytidine in DNA + S-adenosyl-L-homocysteine + H(+)</text>
        <dbReference type="Rhea" id="RHEA:16857"/>
        <dbReference type="Rhea" id="RHEA-COMP:11369"/>
        <dbReference type="Rhea" id="RHEA-COMP:13674"/>
        <dbReference type="ChEBI" id="CHEBI:15378"/>
        <dbReference type="ChEBI" id="CHEBI:57856"/>
        <dbReference type="ChEBI" id="CHEBI:59789"/>
        <dbReference type="ChEBI" id="CHEBI:85452"/>
        <dbReference type="ChEBI" id="CHEBI:137933"/>
        <dbReference type="EC" id="2.1.1.113"/>
    </reaction>
</comment>
<keyword evidence="4" id="KW-0949">S-adenosyl-L-methionine</keyword>
<evidence type="ECO:0000256" key="1">
    <source>
        <dbReference type="ARBA" id="ARBA00010203"/>
    </source>
</evidence>
<comment type="caution">
    <text evidence="10">The sequence shown here is derived from an EMBL/GenBank/DDBJ whole genome shotgun (WGS) entry which is preliminary data.</text>
</comment>
<evidence type="ECO:0000256" key="6">
    <source>
        <dbReference type="ARBA" id="ARBA00023125"/>
    </source>
</evidence>
<proteinExistence type="inferred from homology"/>
<evidence type="ECO:0000256" key="3">
    <source>
        <dbReference type="ARBA" id="ARBA00022679"/>
    </source>
</evidence>
<evidence type="ECO:0000259" key="9">
    <source>
        <dbReference type="Pfam" id="PF01555"/>
    </source>
</evidence>
<dbReference type="GO" id="GO:0009307">
    <property type="term" value="P:DNA restriction-modification system"/>
    <property type="evidence" value="ECO:0007669"/>
    <property type="project" value="UniProtKB-KW"/>
</dbReference>
<dbReference type="EC" id="2.1.1.-" evidence="8"/>